<protein>
    <recommendedName>
        <fullName evidence="8">Integral membrane bound transporter domain-containing protein</fullName>
    </recommendedName>
</protein>
<dbReference type="PANTHER" id="PTHR30509">
    <property type="entry name" value="P-HYDROXYBENZOIC ACID EFFLUX PUMP SUBUNIT-RELATED"/>
    <property type="match status" value="1"/>
</dbReference>
<keyword evidence="10" id="KW-1185">Reference proteome</keyword>
<accession>A0A0M1N1P7</accession>
<evidence type="ECO:0000256" key="4">
    <source>
        <dbReference type="ARBA" id="ARBA00022989"/>
    </source>
</evidence>
<feature type="domain" description="Integral membrane bound transporter" evidence="8">
    <location>
        <begin position="362"/>
        <end position="487"/>
    </location>
</feature>
<comment type="subcellular location">
    <subcellularLocation>
        <location evidence="1">Cell membrane</location>
        <topology evidence="1">Multi-pass membrane protein</topology>
    </subcellularLocation>
</comment>
<dbReference type="EMBL" id="LIUT01000008">
    <property type="protein sequence ID" value="KOR76092.1"/>
    <property type="molecule type" value="Genomic_DNA"/>
</dbReference>
<comment type="similarity">
    <text evidence="6">Belongs to the YccS/YhfK family.</text>
</comment>
<dbReference type="InterPro" id="IPR049453">
    <property type="entry name" value="Memb_transporter_dom"/>
</dbReference>
<dbReference type="PANTHER" id="PTHR30509:SF9">
    <property type="entry name" value="MULTIDRUG RESISTANCE PROTEIN MDTO"/>
    <property type="match status" value="1"/>
</dbReference>
<evidence type="ECO:0000259" key="8">
    <source>
        <dbReference type="Pfam" id="PF13515"/>
    </source>
</evidence>
<sequence length="651" mass="70620">MDSQNLDHSKSTRSAWVSTIKQAFALNKRPLPWKRALYSGLCAGFPVLIGILAENLQYGLLASLGSFTYLYVFNIPYAQRAKKIGFVLLGIVLSAALGTLLAPSPITSVMVVGLIGAVATFLFGALRITGPAAIFFVMVFALSTGMPIDPSLAPLRAGIVGLGGSFAWLVGMIGWITKPHGPEAQAVQKVYQELGRFMDTLGTDESHDRRQRLVQALNAAGNTLAAGRTPWKISGHYEQLLILNERANTIFLYILEHMEERKENQLPPQFGEACQRIASFISSAMDSSCTTLNLSYDHEDAFSAGLQSLLVEISHIMSDSALKPQPAILNRPSLRTILGGAFDKNSIVFLTAVRYGIVLSAAAFVAYSLDFNRSYWITLSCAAVLSGSTIIATFHRAIQRTIGTILGVLGAALILSANPEGYVIVLLIAMLTAFTELAIVLNYGLAALFITPNALLIAESSSQIHAVGYFATARVIDVVIGCSIGLIGVLFIGRSHASALLPHFISKTLRSQQQFLFNLFSQPQQTSGSAHDIERRKMKTNLVNLNLVYTTAIGEVPSSKVSLEKLWPAMFSIEQLGYLLEAAAARPVNQPLLTDAALSELLLAFETMASAIEHERPFTKKPIPRLDGFPQIHKEIVHLQNALTILSHKAE</sequence>
<dbReference type="Pfam" id="PF13515">
    <property type="entry name" value="FUSC_2"/>
    <property type="match status" value="1"/>
</dbReference>
<dbReference type="RefSeq" id="WP_054405257.1">
    <property type="nucleotide sequence ID" value="NZ_LIUT01000008.1"/>
</dbReference>
<dbReference type="AlphaFoldDB" id="A0A0M1N1P7"/>
<evidence type="ECO:0000256" key="5">
    <source>
        <dbReference type="ARBA" id="ARBA00023136"/>
    </source>
</evidence>
<dbReference type="Proteomes" id="UP000036932">
    <property type="component" value="Unassembled WGS sequence"/>
</dbReference>
<feature type="transmembrane region" description="Helical" evidence="7">
    <location>
        <begin position="59"/>
        <end position="77"/>
    </location>
</feature>
<feature type="transmembrane region" description="Helical" evidence="7">
    <location>
        <begin position="154"/>
        <end position="176"/>
    </location>
</feature>
<evidence type="ECO:0000256" key="3">
    <source>
        <dbReference type="ARBA" id="ARBA00022692"/>
    </source>
</evidence>
<keyword evidence="5 7" id="KW-0472">Membrane</keyword>
<evidence type="ECO:0000313" key="9">
    <source>
        <dbReference type="EMBL" id="KOR76092.1"/>
    </source>
</evidence>
<evidence type="ECO:0000256" key="1">
    <source>
        <dbReference type="ARBA" id="ARBA00004651"/>
    </source>
</evidence>
<evidence type="ECO:0000256" key="2">
    <source>
        <dbReference type="ARBA" id="ARBA00022475"/>
    </source>
</evidence>
<feature type="transmembrane region" description="Helical" evidence="7">
    <location>
        <begin position="471"/>
        <end position="493"/>
    </location>
</feature>
<comment type="caution">
    <text evidence="9">The sequence shown here is derived from an EMBL/GenBank/DDBJ whole genome shotgun (WGS) entry which is preliminary data.</text>
</comment>
<dbReference type="GO" id="GO:0005886">
    <property type="term" value="C:plasma membrane"/>
    <property type="evidence" value="ECO:0007669"/>
    <property type="project" value="UniProtKB-SubCell"/>
</dbReference>
<feature type="transmembrane region" description="Helical" evidence="7">
    <location>
        <begin position="347"/>
        <end position="369"/>
    </location>
</feature>
<proteinExistence type="inferred from homology"/>
<keyword evidence="3 7" id="KW-0812">Transmembrane</keyword>
<feature type="transmembrane region" description="Helical" evidence="7">
    <location>
        <begin position="375"/>
        <end position="394"/>
    </location>
</feature>
<evidence type="ECO:0000256" key="6">
    <source>
        <dbReference type="ARBA" id="ARBA00043993"/>
    </source>
</evidence>
<evidence type="ECO:0000256" key="7">
    <source>
        <dbReference type="SAM" id="Phobius"/>
    </source>
</evidence>
<feature type="transmembrane region" description="Helical" evidence="7">
    <location>
        <begin position="84"/>
        <end position="102"/>
    </location>
</feature>
<keyword evidence="4 7" id="KW-1133">Transmembrane helix</keyword>
<dbReference type="OrthoDB" id="581879at2"/>
<feature type="transmembrane region" description="Helical" evidence="7">
    <location>
        <begin position="132"/>
        <end position="148"/>
    </location>
</feature>
<feature type="transmembrane region" description="Helical" evidence="7">
    <location>
        <begin position="423"/>
        <end position="450"/>
    </location>
</feature>
<name>A0A0M1N1P7_9BACL</name>
<feature type="transmembrane region" description="Helical" evidence="7">
    <location>
        <begin position="36"/>
        <end position="53"/>
    </location>
</feature>
<dbReference type="PATRIC" id="fig|1705565.3.peg.1400"/>
<organism evidence="9 10">
    <name type="scientific">Paenibacillus solani</name>
    <dbReference type="NCBI Taxonomy" id="1705565"/>
    <lineage>
        <taxon>Bacteria</taxon>
        <taxon>Bacillati</taxon>
        <taxon>Bacillota</taxon>
        <taxon>Bacilli</taxon>
        <taxon>Bacillales</taxon>
        <taxon>Paenibacillaceae</taxon>
        <taxon>Paenibacillus</taxon>
    </lineage>
</organism>
<reference evidence="10" key="1">
    <citation type="submission" date="2015-08" db="EMBL/GenBank/DDBJ databases">
        <title>Genome sequencing project for genomic taxonomy and phylogenomics of Bacillus-like bacteria.</title>
        <authorList>
            <person name="Liu B."/>
            <person name="Wang J."/>
            <person name="Zhu Y."/>
            <person name="Liu G."/>
            <person name="Chen Q."/>
            <person name="Chen Z."/>
            <person name="Lan J."/>
            <person name="Che J."/>
            <person name="Ge C."/>
            <person name="Shi H."/>
            <person name="Pan Z."/>
            <person name="Liu X."/>
        </authorList>
    </citation>
    <scope>NUCLEOTIDE SEQUENCE [LARGE SCALE GENOMIC DNA]</scope>
    <source>
        <strain evidence="10">FJAT-22460</strain>
    </source>
</reference>
<keyword evidence="2" id="KW-1003">Cell membrane</keyword>
<evidence type="ECO:0000313" key="10">
    <source>
        <dbReference type="Proteomes" id="UP000036932"/>
    </source>
</evidence>
<gene>
    <name evidence="9" type="ORF">AM231_25995</name>
</gene>